<dbReference type="EMBL" id="CM004474">
    <property type="protein sequence ID" value="OCT80460.1"/>
    <property type="molecule type" value="Genomic_DNA"/>
</dbReference>
<dbReference type="Proteomes" id="UP000694892">
    <property type="component" value="Chromosome 5L"/>
</dbReference>
<sequence length="173" mass="19930">MNKHVVHLTIHSIFSIKISKLWSRFSQHIYCSITAACTEHIQQYDINSCAAESPSNPWKLLMIMIDALVFTFLIQKVIHINQDLQVVSIFAARISVGSKIKALAWIICSALNIFVTIYEMLNSVCWRPISKCEIIQHIYFFSKYSPFSCFSVAAEKIHSHFINKMETSQNAWK</sequence>
<reference evidence="2" key="1">
    <citation type="journal article" date="2016" name="Nature">
        <title>Genome evolution in the allotetraploid frog Xenopus laevis.</title>
        <authorList>
            <person name="Session A.M."/>
            <person name="Uno Y."/>
            <person name="Kwon T."/>
            <person name="Chapman J.A."/>
            <person name="Toyoda A."/>
            <person name="Takahashi S."/>
            <person name="Fukui A."/>
            <person name="Hikosaka A."/>
            <person name="Suzuki A."/>
            <person name="Kondo M."/>
            <person name="van Heeringen S.J."/>
            <person name="Quigley I."/>
            <person name="Heinz S."/>
            <person name="Ogino H."/>
            <person name="Ochi H."/>
            <person name="Hellsten U."/>
            <person name="Lyons J.B."/>
            <person name="Simakov O."/>
            <person name="Putnam N."/>
            <person name="Stites J."/>
            <person name="Kuroki Y."/>
            <person name="Tanaka T."/>
            <person name="Michiue T."/>
            <person name="Watanabe M."/>
            <person name="Bogdanovic O."/>
            <person name="Lister R."/>
            <person name="Georgiou G."/>
            <person name="Paranjpe S.S."/>
            <person name="van Kruijsbergen I."/>
            <person name="Shu S."/>
            <person name="Carlson J."/>
            <person name="Kinoshita T."/>
            <person name="Ohta Y."/>
            <person name="Mawaribuchi S."/>
            <person name="Jenkins J."/>
            <person name="Grimwood J."/>
            <person name="Schmutz J."/>
            <person name="Mitros T."/>
            <person name="Mozaffari S.V."/>
            <person name="Suzuki Y."/>
            <person name="Haramoto Y."/>
            <person name="Yamamoto T.S."/>
            <person name="Takagi C."/>
            <person name="Heald R."/>
            <person name="Miller K."/>
            <person name="Haudenschild C."/>
            <person name="Kitzman J."/>
            <person name="Nakayama T."/>
            <person name="Izutsu Y."/>
            <person name="Robert J."/>
            <person name="Fortriede J."/>
            <person name="Burns K."/>
            <person name="Lotay V."/>
            <person name="Karimi K."/>
            <person name="Yasuoka Y."/>
            <person name="Dichmann D.S."/>
            <person name="Flajnik M.F."/>
            <person name="Houston D.W."/>
            <person name="Shendure J."/>
            <person name="DuPasquier L."/>
            <person name="Vize P.D."/>
            <person name="Zorn A.M."/>
            <person name="Ito M."/>
            <person name="Marcotte E.M."/>
            <person name="Wallingford J.B."/>
            <person name="Ito Y."/>
            <person name="Asashima M."/>
            <person name="Ueno N."/>
            <person name="Matsuda Y."/>
            <person name="Veenstra G.J."/>
            <person name="Fujiyama A."/>
            <person name="Harland R.M."/>
            <person name="Taira M."/>
            <person name="Rokhsar D.S."/>
        </authorList>
    </citation>
    <scope>NUCLEOTIDE SEQUENCE [LARGE SCALE GENOMIC DNA]</scope>
    <source>
        <strain evidence="2">J</strain>
    </source>
</reference>
<evidence type="ECO:0000313" key="2">
    <source>
        <dbReference type="Proteomes" id="UP000694892"/>
    </source>
</evidence>
<protein>
    <submittedName>
        <fullName evidence="1">Uncharacterized protein</fullName>
    </submittedName>
</protein>
<gene>
    <name evidence="1" type="ORF">XELAEV_18027273mg</name>
</gene>
<proteinExistence type="predicted"/>
<accession>A0A974CXD4</accession>
<evidence type="ECO:0000313" key="1">
    <source>
        <dbReference type="EMBL" id="OCT80460.1"/>
    </source>
</evidence>
<dbReference type="AlphaFoldDB" id="A0A974CXD4"/>
<name>A0A974CXD4_XENLA</name>
<organism evidence="1 2">
    <name type="scientific">Xenopus laevis</name>
    <name type="common">African clawed frog</name>
    <dbReference type="NCBI Taxonomy" id="8355"/>
    <lineage>
        <taxon>Eukaryota</taxon>
        <taxon>Metazoa</taxon>
        <taxon>Chordata</taxon>
        <taxon>Craniata</taxon>
        <taxon>Vertebrata</taxon>
        <taxon>Euteleostomi</taxon>
        <taxon>Amphibia</taxon>
        <taxon>Batrachia</taxon>
        <taxon>Anura</taxon>
        <taxon>Pipoidea</taxon>
        <taxon>Pipidae</taxon>
        <taxon>Xenopodinae</taxon>
        <taxon>Xenopus</taxon>
        <taxon>Xenopus</taxon>
    </lineage>
</organism>